<evidence type="ECO:0000313" key="2">
    <source>
        <dbReference type="Proteomes" id="UP001244295"/>
    </source>
</evidence>
<evidence type="ECO:0000313" key="1">
    <source>
        <dbReference type="EMBL" id="MDP9923289.1"/>
    </source>
</evidence>
<proteinExistence type="predicted"/>
<protein>
    <recommendedName>
        <fullName evidence="3">DUF2783 domain-containing protein</fullName>
    </recommendedName>
</protein>
<name>A0AAW8DVD5_9BURK</name>
<comment type="caution">
    <text evidence="1">The sequence shown here is derived from an EMBL/GenBank/DDBJ whole genome shotgun (WGS) entry which is preliminary data.</text>
</comment>
<dbReference type="AlphaFoldDB" id="A0AAW8DVD5"/>
<accession>A0AAW8DVD5</accession>
<sequence>MSLAPQELDDLYTDLCYRLARAGEPATAQILARLALLLMHEVGDAARVRAAIEEATRDFPDTVVVESPL</sequence>
<reference evidence="1" key="1">
    <citation type="submission" date="2023-07" db="EMBL/GenBank/DDBJ databases">
        <title>Sorghum-associated microbial communities from plants grown in Nebraska, USA.</title>
        <authorList>
            <person name="Schachtman D."/>
        </authorList>
    </citation>
    <scope>NUCLEOTIDE SEQUENCE</scope>
    <source>
        <strain evidence="1">DS2795</strain>
    </source>
</reference>
<organism evidence="1 2">
    <name type="scientific">Variovorax boronicumulans</name>
    <dbReference type="NCBI Taxonomy" id="436515"/>
    <lineage>
        <taxon>Bacteria</taxon>
        <taxon>Pseudomonadati</taxon>
        <taxon>Pseudomonadota</taxon>
        <taxon>Betaproteobacteria</taxon>
        <taxon>Burkholderiales</taxon>
        <taxon>Comamonadaceae</taxon>
        <taxon>Variovorax</taxon>
    </lineage>
</organism>
<dbReference type="RefSeq" id="WP_307636808.1">
    <property type="nucleotide sequence ID" value="NZ_JAUSRR010000003.1"/>
</dbReference>
<dbReference type="Proteomes" id="UP001244295">
    <property type="component" value="Unassembled WGS sequence"/>
</dbReference>
<evidence type="ECO:0008006" key="3">
    <source>
        <dbReference type="Google" id="ProtNLM"/>
    </source>
</evidence>
<gene>
    <name evidence="1" type="ORF">J2W25_002310</name>
</gene>
<dbReference type="EMBL" id="JAUSRR010000003">
    <property type="protein sequence ID" value="MDP9923289.1"/>
    <property type="molecule type" value="Genomic_DNA"/>
</dbReference>